<sequence>MPQISHQAEVSWVTPSRLKLSCASLPWRSCEERRRSRDPIAEATDSGLKSPPTTTAFASKLLKGILSIRVNVLRVNSSLDQGVLPERYCEAYAMNHASVCAILSEVIILVVVALHKYSADVHVPLQGLVYSRNLLVSAMRMSLVPLQTSIESF</sequence>
<reference evidence="1" key="2">
    <citation type="journal article" date="2024" name="Plant">
        <title>Genomic evolution and insights into agronomic trait innovations of Sesamum species.</title>
        <authorList>
            <person name="Miao H."/>
            <person name="Wang L."/>
            <person name="Qu L."/>
            <person name="Liu H."/>
            <person name="Sun Y."/>
            <person name="Le M."/>
            <person name="Wang Q."/>
            <person name="Wei S."/>
            <person name="Zheng Y."/>
            <person name="Lin W."/>
            <person name="Duan Y."/>
            <person name="Cao H."/>
            <person name="Xiong S."/>
            <person name="Wang X."/>
            <person name="Wei L."/>
            <person name="Li C."/>
            <person name="Ma Q."/>
            <person name="Ju M."/>
            <person name="Zhao R."/>
            <person name="Li G."/>
            <person name="Mu C."/>
            <person name="Tian Q."/>
            <person name="Mei H."/>
            <person name="Zhang T."/>
            <person name="Gao T."/>
            <person name="Zhang H."/>
        </authorList>
    </citation>
    <scope>NUCLEOTIDE SEQUENCE</scope>
    <source>
        <strain evidence="1">3651</strain>
    </source>
</reference>
<keyword evidence="2" id="KW-1185">Reference proteome</keyword>
<comment type="caution">
    <text evidence="1">The sequence shown here is derived from an EMBL/GenBank/DDBJ whole genome shotgun (WGS) entry which is preliminary data.</text>
</comment>
<evidence type="ECO:0000313" key="2">
    <source>
        <dbReference type="Proteomes" id="UP001293254"/>
    </source>
</evidence>
<gene>
    <name evidence="1" type="ORF">Salat_2872000</name>
</gene>
<proteinExistence type="predicted"/>
<dbReference type="EMBL" id="JACGWO010000012">
    <property type="protein sequence ID" value="KAK4414590.1"/>
    <property type="molecule type" value="Genomic_DNA"/>
</dbReference>
<evidence type="ECO:0000313" key="1">
    <source>
        <dbReference type="EMBL" id="KAK4414590.1"/>
    </source>
</evidence>
<protein>
    <submittedName>
        <fullName evidence="1">Uncharacterized protein</fullName>
    </submittedName>
</protein>
<accession>A0AAE2CAB1</accession>
<organism evidence="1 2">
    <name type="scientific">Sesamum alatum</name>
    <dbReference type="NCBI Taxonomy" id="300844"/>
    <lineage>
        <taxon>Eukaryota</taxon>
        <taxon>Viridiplantae</taxon>
        <taxon>Streptophyta</taxon>
        <taxon>Embryophyta</taxon>
        <taxon>Tracheophyta</taxon>
        <taxon>Spermatophyta</taxon>
        <taxon>Magnoliopsida</taxon>
        <taxon>eudicotyledons</taxon>
        <taxon>Gunneridae</taxon>
        <taxon>Pentapetalae</taxon>
        <taxon>asterids</taxon>
        <taxon>lamiids</taxon>
        <taxon>Lamiales</taxon>
        <taxon>Pedaliaceae</taxon>
        <taxon>Sesamum</taxon>
    </lineage>
</organism>
<dbReference type="AlphaFoldDB" id="A0AAE2CAB1"/>
<dbReference type="Proteomes" id="UP001293254">
    <property type="component" value="Unassembled WGS sequence"/>
</dbReference>
<reference evidence="1" key="1">
    <citation type="submission" date="2020-06" db="EMBL/GenBank/DDBJ databases">
        <authorList>
            <person name="Li T."/>
            <person name="Hu X."/>
            <person name="Zhang T."/>
            <person name="Song X."/>
            <person name="Zhang H."/>
            <person name="Dai N."/>
            <person name="Sheng W."/>
            <person name="Hou X."/>
            <person name="Wei L."/>
        </authorList>
    </citation>
    <scope>NUCLEOTIDE SEQUENCE</scope>
    <source>
        <strain evidence="1">3651</strain>
        <tissue evidence="1">Leaf</tissue>
    </source>
</reference>
<name>A0AAE2CAB1_9LAMI</name>